<protein>
    <recommendedName>
        <fullName evidence="2">Helicase-associated domain-containing protein</fullName>
    </recommendedName>
</protein>
<dbReference type="Pfam" id="PF03457">
    <property type="entry name" value="HA"/>
    <property type="match status" value="2"/>
</dbReference>
<sequence length="351" mass="40496">MNISSEFQDKRHLADEYNMPVVPYDASSCQQLDAADSLLLGLEKSMMSEKELWAPDTVGSSMYYNLDGCVNKAGDVFEPYSIARPTPRETSVSSHDLNMFMDNVMRPTLPEPRPFDQTCPSNEPGPHRQNDKKRFLEEHASINTAAPPSKRSRIFNVVEDDESSQEEEPLPKFRNYQEQQWQEQYQGLLQYKAKHGHCCVPNAYPPNPVLGRWVKRQRYQYKLRQTGQQSTLVTPRVQALESVGFVWDSHSALWEERLNELKAYRIAHGNCNVPSNYPKSKQLSTWVKCQRRQYRLFGQGKNSNLTEERIGALDDLGFVWDGRMVGNRCKRVVEKSQPRSSRLSRRFAAEV</sequence>
<name>A0AAD2FGG1_9STRA</name>
<feature type="region of interest" description="Disordered" evidence="1">
    <location>
        <begin position="110"/>
        <end position="130"/>
    </location>
</feature>
<accession>A0AAD2FGG1</accession>
<evidence type="ECO:0000259" key="2">
    <source>
        <dbReference type="Pfam" id="PF03457"/>
    </source>
</evidence>
<dbReference type="InterPro" id="IPR005114">
    <property type="entry name" value="Helicase_assoc"/>
</dbReference>
<dbReference type="Gene3D" id="6.10.140.530">
    <property type="match status" value="2"/>
</dbReference>
<gene>
    <name evidence="3" type="ORF">CYCCA115_LOCUS1659</name>
</gene>
<evidence type="ECO:0000313" key="3">
    <source>
        <dbReference type="EMBL" id="CAJ1929340.1"/>
    </source>
</evidence>
<dbReference type="PANTHER" id="PTHR33418:SF1">
    <property type="entry name" value="HELICASE-ASSOCIATED DOMAIN-CONTAINING PROTEIN"/>
    <property type="match status" value="1"/>
</dbReference>
<feature type="domain" description="Helicase-associated" evidence="2">
    <location>
        <begin position="252"/>
        <end position="318"/>
    </location>
</feature>
<dbReference type="AlphaFoldDB" id="A0AAD2FGG1"/>
<proteinExistence type="predicted"/>
<evidence type="ECO:0000256" key="1">
    <source>
        <dbReference type="SAM" id="MobiDB-lite"/>
    </source>
</evidence>
<reference evidence="3" key="1">
    <citation type="submission" date="2023-08" db="EMBL/GenBank/DDBJ databases">
        <authorList>
            <person name="Audoor S."/>
            <person name="Bilcke G."/>
        </authorList>
    </citation>
    <scope>NUCLEOTIDE SEQUENCE</scope>
</reference>
<dbReference type="EMBL" id="CAKOGP040000080">
    <property type="protein sequence ID" value="CAJ1929340.1"/>
    <property type="molecule type" value="Genomic_DNA"/>
</dbReference>
<feature type="domain" description="Helicase-associated" evidence="2">
    <location>
        <begin position="177"/>
        <end position="245"/>
    </location>
</feature>
<dbReference type="PANTHER" id="PTHR33418">
    <property type="entry name" value="HELICASE-ASSOCIATED"/>
    <property type="match status" value="1"/>
</dbReference>
<evidence type="ECO:0000313" key="4">
    <source>
        <dbReference type="Proteomes" id="UP001295423"/>
    </source>
</evidence>
<organism evidence="3 4">
    <name type="scientific">Cylindrotheca closterium</name>
    <dbReference type="NCBI Taxonomy" id="2856"/>
    <lineage>
        <taxon>Eukaryota</taxon>
        <taxon>Sar</taxon>
        <taxon>Stramenopiles</taxon>
        <taxon>Ochrophyta</taxon>
        <taxon>Bacillariophyta</taxon>
        <taxon>Bacillariophyceae</taxon>
        <taxon>Bacillariophycidae</taxon>
        <taxon>Bacillariales</taxon>
        <taxon>Bacillariaceae</taxon>
        <taxon>Cylindrotheca</taxon>
    </lineage>
</organism>
<keyword evidence="4" id="KW-1185">Reference proteome</keyword>
<comment type="caution">
    <text evidence="3">The sequence shown here is derived from an EMBL/GenBank/DDBJ whole genome shotgun (WGS) entry which is preliminary data.</text>
</comment>
<dbReference type="Proteomes" id="UP001295423">
    <property type="component" value="Unassembled WGS sequence"/>
</dbReference>